<evidence type="ECO:0000313" key="3">
    <source>
        <dbReference type="Proteomes" id="UP000196694"/>
    </source>
</evidence>
<dbReference type="EMBL" id="NCQP01000001">
    <property type="protein sequence ID" value="OWJ55422.1"/>
    <property type="molecule type" value="Genomic_DNA"/>
</dbReference>
<evidence type="ECO:0000313" key="2">
    <source>
        <dbReference type="EMBL" id="OWJ55422.1"/>
    </source>
</evidence>
<feature type="transmembrane region" description="Helical" evidence="1">
    <location>
        <begin position="12"/>
        <end position="34"/>
    </location>
</feature>
<keyword evidence="1" id="KW-1133">Transmembrane helix</keyword>
<sequence>MVNKTMNNKLKTYLSLVRLTTKILLTLLSFVPLYIKIKLLLTWFRISFHIALVRHHVPRELRRKLYKEYNREIGYLSSKLSLKKFMKLVRRNTTTLL</sequence>
<keyword evidence="3" id="KW-1185">Reference proteome</keyword>
<comment type="caution">
    <text evidence="2">The sequence shown here is derived from an EMBL/GenBank/DDBJ whole genome shotgun (WGS) entry which is preliminary data.</text>
</comment>
<dbReference type="AlphaFoldDB" id="A0A211YQW3"/>
<reference evidence="2 3" key="1">
    <citation type="submission" date="2017-05" db="EMBL/GenBank/DDBJ databases">
        <title>The draft genome of the hyperthermophilic archaeon 'Pyrodictium delaneyi strain Hulk', an iron and nitrate reducer, reveals the capacity for sulfate reduction.</title>
        <authorList>
            <person name="Demey L.M."/>
            <person name="Miller C."/>
            <person name="Manzella M."/>
            <person name="Reguera G."/>
            <person name="Kashefi K."/>
        </authorList>
    </citation>
    <scope>NUCLEOTIDE SEQUENCE [LARGE SCALE GENOMIC DNA]</scope>
    <source>
        <strain evidence="2 3">Hulk</strain>
    </source>
</reference>
<gene>
    <name evidence="2" type="ORF">Pdsh_01030</name>
</gene>
<organism evidence="2 3">
    <name type="scientific">Pyrodictium delaneyi</name>
    <dbReference type="NCBI Taxonomy" id="1273541"/>
    <lineage>
        <taxon>Archaea</taxon>
        <taxon>Thermoproteota</taxon>
        <taxon>Thermoprotei</taxon>
        <taxon>Desulfurococcales</taxon>
        <taxon>Pyrodictiaceae</taxon>
        <taxon>Pyrodictium</taxon>
    </lineage>
</organism>
<accession>A0A211YQW3</accession>
<dbReference type="Proteomes" id="UP000196694">
    <property type="component" value="Unassembled WGS sequence"/>
</dbReference>
<keyword evidence="1" id="KW-0812">Transmembrane</keyword>
<name>A0A211YQW3_9CREN</name>
<keyword evidence="1" id="KW-0472">Membrane</keyword>
<evidence type="ECO:0000256" key="1">
    <source>
        <dbReference type="SAM" id="Phobius"/>
    </source>
</evidence>
<proteinExistence type="predicted"/>
<protein>
    <submittedName>
        <fullName evidence="2">Uncharacterized protein</fullName>
    </submittedName>
</protein>